<dbReference type="GO" id="GO:0005525">
    <property type="term" value="F:GTP binding"/>
    <property type="evidence" value="ECO:0007669"/>
    <property type="project" value="InterPro"/>
</dbReference>
<keyword evidence="1" id="KW-0175">Coiled coil</keyword>
<dbReference type="SUPFAM" id="SSF52540">
    <property type="entry name" value="P-loop containing nucleoside triphosphate hydrolases"/>
    <property type="match status" value="1"/>
</dbReference>
<dbReference type="Proteomes" id="UP000663861">
    <property type="component" value="Unassembled WGS sequence"/>
</dbReference>
<accession>A0A8H3DE27</accession>
<name>A0A8H3DE27_9AGAM</name>
<evidence type="ECO:0000313" key="4">
    <source>
        <dbReference type="Proteomes" id="UP000663861"/>
    </source>
</evidence>
<feature type="coiled-coil region" evidence="1">
    <location>
        <begin position="285"/>
        <end position="340"/>
    </location>
</feature>
<proteinExistence type="predicted"/>
<dbReference type="OrthoDB" id="39497at2759"/>
<dbReference type="InterPro" id="IPR006073">
    <property type="entry name" value="GTP-bd"/>
</dbReference>
<organism evidence="3 4">
    <name type="scientific">Rhizoctonia solani</name>
    <dbReference type="NCBI Taxonomy" id="456999"/>
    <lineage>
        <taxon>Eukaryota</taxon>
        <taxon>Fungi</taxon>
        <taxon>Dikarya</taxon>
        <taxon>Basidiomycota</taxon>
        <taxon>Agaricomycotina</taxon>
        <taxon>Agaricomycetes</taxon>
        <taxon>Cantharellales</taxon>
        <taxon>Ceratobasidiaceae</taxon>
        <taxon>Rhizoctonia</taxon>
    </lineage>
</organism>
<evidence type="ECO:0000259" key="2">
    <source>
        <dbReference type="Pfam" id="PF01926"/>
    </source>
</evidence>
<evidence type="ECO:0000313" key="3">
    <source>
        <dbReference type="EMBL" id="CAE6521712.1"/>
    </source>
</evidence>
<dbReference type="Gene3D" id="3.40.50.300">
    <property type="entry name" value="P-loop containing nucleotide triphosphate hydrolases"/>
    <property type="match status" value="1"/>
</dbReference>
<evidence type="ECO:0000256" key="1">
    <source>
        <dbReference type="SAM" id="Coils"/>
    </source>
</evidence>
<dbReference type="CDD" id="cd00882">
    <property type="entry name" value="Ras_like_GTPase"/>
    <property type="match status" value="1"/>
</dbReference>
<dbReference type="InterPro" id="IPR027417">
    <property type="entry name" value="P-loop_NTPase"/>
</dbReference>
<dbReference type="Pfam" id="PF01926">
    <property type="entry name" value="MMR_HSR1"/>
    <property type="match status" value="1"/>
</dbReference>
<comment type="caution">
    <text evidence="3">The sequence shown here is derived from an EMBL/GenBank/DDBJ whole genome shotgun (WGS) entry which is preliminary data.</text>
</comment>
<gene>
    <name evidence="3" type="ORF">RDB_LOCUS156879</name>
</gene>
<reference evidence="3" key="1">
    <citation type="submission" date="2021-01" db="EMBL/GenBank/DDBJ databases">
        <authorList>
            <person name="Kaushik A."/>
        </authorList>
    </citation>
    <scope>NUCLEOTIDE SEQUENCE</scope>
    <source>
        <strain evidence="3">AG4-RS23</strain>
    </source>
</reference>
<dbReference type="AlphaFoldDB" id="A0A8H3DE27"/>
<sequence length="626" mass="70898">MIPPALSDYSKRNTGNDSYDILNSKELDPIMNNDGYIQIERESTYPRQQSVIYLLVLGRSGSGKSYHIENAFCKKRGTAPYPYYNTTITRSKSTIISGHKFKFIDTPGFDNPCMSDAEVLAEIGDYFLHPDRASLRISGVLYVHQAGDSLRSRALERIFAVLSGTFLGPAGLSRLTILVACDNIRAVNSGITEELRRPSSVFNRLIVSGTRTEIFNLERNGFQDVLKAYSSRRSITLPIQLFSRMSRPNFVSHMEDLLGCYESGALQTRLKTQEQNLEDAFDIRVQRLNSELEDKNIQLAHYRTVYEQDEGRRNAQGEEVEALNQKLLQSQQEYSSLRSQLQLQENFEQSEVVQELRDLNRRIENIGRSCSAHLTDKYVFATFGKDFDKTTALDARDLPELKQLLGHVDGKPSLVTSIQGKGMEVEGFLDFSIRTLLCTFLYRTIFCPFHPSISVNQSHLLHNTYADIRQREPQAVAGKWRSNTFKSIYIPPSTSATESDIRNTATDFLNTRLNALIVYFFGQVLNPLETQHLDNLQDLIKIAWEWNAKLKGAIVMLGDFRVTAYKDRFHPKCMEEFEPDEAKPQAKHVLGTLALGLISQRAVGGGQPLDEVLVCKALVATENLYL</sequence>
<feature type="domain" description="G" evidence="2">
    <location>
        <begin position="55"/>
        <end position="127"/>
    </location>
</feature>
<dbReference type="EMBL" id="CAJMWY010004162">
    <property type="protein sequence ID" value="CAE6521712.1"/>
    <property type="molecule type" value="Genomic_DNA"/>
</dbReference>
<protein>
    <recommendedName>
        <fullName evidence="2">G domain-containing protein</fullName>
    </recommendedName>
</protein>